<name>A0AAN7RL49_MYCAM</name>
<gene>
    <name evidence="2" type="ORF">QYF61_019820</name>
</gene>
<protein>
    <submittedName>
        <fullName evidence="2">Uncharacterized protein</fullName>
    </submittedName>
</protein>
<sequence length="594" mass="64077">MVRQAVLLQPMEVTGGADIHLQPVEDPKLEQVDVPEGGCDPVESPRWSRLLAGPVNPWRKEPTLEQIRLLKAPSNLALNTSNDGASTASLGNLFQFLTTLIINNFFLMSNLNLPSFSLKPLPLVLSLQALDACPSFYFLCISFLHFSLTRRSLLSHAGLLPSLPDFLHMGIESSCALRKMSLSCQLCSSSLSLRAISQGGLEYTFRLAHIPQDCEFHQGMITAAQAAINLDLSNKFLCVGAVMEVEAAATLLTGILSKRGIEAPVKQLIRLIKLGQCWGHFSDTCMLFSVSEWRDFGGTMWQKTIEGDEKDEKEIKAVRGLWNIVLETLKAMKAEREVACAAAQMLGLGVSNDKPKNKPGPIARFFGLPAVKGMSGTVCKNISELREKEGLSSLNEMNNATSESMQAPEKTEVPVSRVNANCEVNAEVAPPKAPRGAGVAKLNDLGGAACRLPPTAPPSGPPSAPPLPPSTSFYPPLPPSTESSETTTPPSGEELPQSSDATAKMLQAVLKRLDALELQTKRKGGAVPPCLMNPPALPRTTRWSGVIKDAILEGQWKPGGGAEGPTTLAFPVVQENGQGKWEPHFQRSLRGEQL</sequence>
<accession>A0AAN7RL49</accession>
<feature type="region of interest" description="Disordered" evidence="1">
    <location>
        <begin position="448"/>
        <end position="498"/>
    </location>
</feature>
<feature type="compositionally biased region" description="Low complexity" evidence="1">
    <location>
        <begin position="480"/>
        <end position="496"/>
    </location>
</feature>
<evidence type="ECO:0000313" key="3">
    <source>
        <dbReference type="Proteomes" id="UP001333110"/>
    </source>
</evidence>
<keyword evidence="3" id="KW-1185">Reference proteome</keyword>
<evidence type="ECO:0000313" key="2">
    <source>
        <dbReference type="EMBL" id="KAK4811189.1"/>
    </source>
</evidence>
<comment type="caution">
    <text evidence="2">The sequence shown here is derived from an EMBL/GenBank/DDBJ whole genome shotgun (WGS) entry which is preliminary data.</text>
</comment>
<dbReference type="EMBL" id="JAUNZN010000018">
    <property type="protein sequence ID" value="KAK4811189.1"/>
    <property type="molecule type" value="Genomic_DNA"/>
</dbReference>
<dbReference type="Proteomes" id="UP001333110">
    <property type="component" value="Unassembled WGS sequence"/>
</dbReference>
<reference evidence="2 3" key="1">
    <citation type="journal article" date="2023" name="J. Hered.">
        <title>Chromosome-level genome of the wood stork (Mycteria americana) provides insight into avian chromosome evolution.</title>
        <authorList>
            <person name="Flamio R. Jr."/>
            <person name="Ramstad K.M."/>
        </authorList>
    </citation>
    <scope>NUCLEOTIDE SEQUENCE [LARGE SCALE GENOMIC DNA]</scope>
    <source>
        <strain evidence="2">JAX WOST 10</strain>
    </source>
</reference>
<proteinExistence type="predicted"/>
<dbReference type="AlphaFoldDB" id="A0AAN7RL49"/>
<organism evidence="2 3">
    <name type="scientific">Mycteria americana</name>
    <name type="common">Wood stork</name>
    <dbReference type="NCBI Taxonomy" id="33587"/>
    <lineage>
        <taxon>Eukaryota</taxon>
        <taxon>Metazoa</taxon>
        <taxon>Chordata</taxon>
        <taxon>Craniata</taxon>
        <taxon>Vertebrata</taxon>
        <taxon>Euteleostomi</taxon>
        <taxon>Archelosauria</taxon>
        <taxon>Archosauria</taxon>
        <taxon>Dinosauria</taxon>
        <taxon>Saurischia</taxon>
        <taxon>Theropoda</taxon>
        <taxon>Coelurosauria</taxon>
        <taxon>Aves</taxon>
        <taxon>Neognathae</taxon>
        <taxon>Neoaves</taxon>
        <taxon>Aequornithes</taxon>
        <taxon>Ciconiiformes</taxon>
        <taxon>Ciconiidae</taxon>
        <taxon>Mycteria</taxon>
    </lineage>
</organism>
<feature type="compositionally biased region" description="Pro residues" evidence="1">
    <location>
        <begin position="454"/>
        <end position="479"/>
    </location>
</feature>
<evidence type="ECO:0000256" key="1">
    <source>
        <dbReference type="SAM" id="MobiDB-lite"/>
    </source>
</evidence>